<feature type="domain" description="Virulence factor" evidence="1">
    <location>
        <begin position="7"/>
        <end position="92"/>
    </location>
</feature>
<dbReference type="RefSeq" id="WP_135482587.1">
    <property type="nucleotide sequence ID" value="NZ_SRMF01000002.1"/>
</dbReference>
<dbReference type="Pfam" id="PF13769">
    <property type="entry name" value="Virulence_fact"/>
    <property type="match status" value="1"/>
</dbReference>
<protein>
    <recommendedName>
        <fullName evidence="1">Virulence factor domain-containing protein</fullName>
    </recommendedName>
</protein>
<comment type="caution">
    <text evidence="2">The sequence shown here is derived from an EMBL/GenBank/DDBJ whole genome shotgun (WGS) entry which is preliminary data.</text>
</comment>
<name>A0A4Z0WGY1_9GAMM</name>
<dbReference type="InterPro" id="IPR025989">
    <property type="entry name" value="Virulence_F_dom"/>
</dbReference>
<dbReference type="OrthoDB" id="7359147at2"/>
<evidence type="ECO:0000259" key="1">
    <source>
        <dbReference type="Pfam" id="PF13769"/>
    </source>
</evidence>
<keyword evidence="3" id="KW-1185">Reference proteome</keyword>
<proteinExistence type="predicted"/>
<gene>
    <name evidence="2" type="ORF">E4656_07510</name>
</gene>
<evidence type="ECO:0000313" key="3">
    <source>
        <dbReference type="Proteomes" id="UP000297475"/>
    </source>
</evidence>
<organism evidence="2 3">
    <name type="scientific">Natronospirillum operosum</name>
    <dbReference type="NCBI Taxonomy" id="2759953"/>
    <lineage>
        <taxon>Bacteria</taxon>
        <taxon>Pseudomonadati</taxon>
        <taxon>Pseudomonadota</taxon>
        <taxon>Gammaproteobacteria</taxon>
        <taxon>Oceanospirillales</taxon>
        <taxon>Natronospirillaceae</taxon>
        <taxon>Natronospirillum</taxon>
    </lineage>
</organism>
<accession>A0A4Z0WGY1</accession>
<reference evidence="2 3" key="1">
    <citation type="submission" date="2019-04" db="EMBL/GenBank/DDBJ databases">
        <title>Natronospirillum operosus gen. nov., sp. nov., a haloalkaliphilic satellite isolated from decaying biomass of laboratory culture of cyanobacterium Geitlerinema sp. and proposal of Natronospirillaceae fam. nov. and Saccharospirillaceae fam. nov.</title>
        <authorList>
            <person name="Kevbrin V."/>
            <person name="Boltyanskaya Y."/>
            <person name="Koziaeva V."/>
            <person name="Grouzdev D.S."/>
            <person name="Park M."/>
            <person name="Cho J."/>
        </authorList>
    </citation>
    <scope>NUCLEOTIDE SEQUENCE [LARGE SCALE GENOMIC DNA]</scope>
    <source>
        <strain evidence="2 3">G-116</strain>
    </source>
</reference>
<evidence type="ECO:0000313" key="2">
    <source>
        <dbReference type="EMBL" id="TGG94018.1"/>
    </source>
</evidence>
<sequence length="112" mass="12626">MAQLITVLWRDIPAQIICKKGRRSARVQLSDRFQWAIDRAAMRAGKGSSDAYLADWQRSQPRPCGDDIEGEARTEAERLEALYSDDDLKRMIRNKGLYEPEAGDVPASAGHH</sequence>
<dbReference type="AlphaFoldDB" id="A0A4Z0WGY1"/>
<dbReference type="Proteomes" id="UP000297475">
    <property type="component" value="Unassembled WGS sequence"/>
</dbReference>
<dbReference type="EMBL" id="SRMF01000002">
    <property type="protein sequence ID" value="TGG94018.1"/>
    <property type="molecule type" value="Genomic_DNA"/>
</dbReference>